<feature type="region of interest" description="Disordered" evidence="2">
    <location>
        <begin position="98"/>
        <end position="311"/>
    </location>
</feature>
<organism evidence="5 6">
    <name type="scientific">Marasmiellus scandens</name>
    <dbReference type="NCBI Taxonomy" id="2682957"/>
    <lineage>
        <taxon>Eukaryota</taxon>
        <taxon>Fungi</taxon>
        <taxon>Dikarya</taxon>
        <taxon>Basidiomycota</taxon>
        <taxon>Agaricomycotina</taxon>
        <taxon>Agaricomycetes</taxon>
        <taxon>Agaricomycetidae</taxon>
        <taxon>Agaricales</taxon>
        <taxon>Marasmiineae</taxon>
        <taxon>Omphalotaceae</taxon>
        <taxon>Marasmiellus</taxon>
    </lineage>
</organism>
<feature type="region of interest" description="Disordered" evidence="2">
    <location>
        <begin position="884"/>
        <end position="939"/>
    </location>
</feature>
<feature type="domain" description="RRM" evidence="3">
    <location>
        <begin position="316"/>
        <end position="395"/>
    </location>
</feature>
<feature type="compositionally biased region" description="Low complexity" evidence="2">
    <location>
        <begin position="583"/>
        <end position="604"/>
    </location>
</feature>
<feature type="compositionally biased region" description="Basic and acidic residues" evidence="2">
    <location>
        <begin position="763"/>
        <end position="809"/>
    </location>
</feature>
<dbReference type="PROSITE" id="PS50102">
    <property type="entry name" value="RRM"/>
    <property type="match status" value="1"/>
</dbReference>
<dbReference type="EMBL" id="JBANRG010000061">
    <property type="protein sequence ID" value="KAK7441830.1"/>
    <property type="molecule type" value="Genomic_DNA"/>
</dbReference>
<evidence type="ECO:0000259" key="3">
    <source>
        <dbReference type="PROSITE" id="PS50102"/>
    </source>
</evidence>
<comment type="caution">
    <text evidence="5">The sequence shown here is derived from an EMBL/GenBank/DDBJ whole genome shotgun (WGS) entry which is preliminary data.</text>
</comment>
<accession>A0ABR1IYF0</accession>
<feature type="domain" description="YTH" evidence="4">
    <location>
        <begin position="509"/>
        <end position="650"/>
    </location>
</feature>
<dbReference type="InterPro" id="IPR045168">
    <property type="entry name" value="YTH_prot"/>
</dbReference>
<dbReference type="Proteomes" id="UP001498398">
    <property type="component" value="Unassembled WGS sequence"/>
</dbReference>
<name>A0ABR1IYF0_9AGAR</name>
<feature type="compositionally biased region" description="Basic and acidic residues" evidence="2">
    <location>
        <begin position="1"/>
        <end position="11"/>
    </location>
</feature>
<evidence type="ECO:0000259" key="4">
    <source>
        <dbReference type="PROSITE" id="PS50882"/>
    </source>
</evidence>
<dbReference type="InterPro" id="IPR000504">
    <property type="entry name" value="RRM_dom"/>
</dbReference>
<evidence type="ECO:0000256" key="2">
    <source>
        <dbReference type="SAM" id="MobiDB-lite"/>
    </source>
</evidence>
<dbReference type="InterPro" id="IPR012677">
    <property type="entry name" value="Nucleotide-bd_a/b_plait_sf"/>
</dbReference>
<protein>
    <recommendedName>
        <fullName evidence="7">YTH domain-containing protein</fullName>
    </recommendedName>
</protein>
<dbReference type="Pfam" id="PF25701">
    <property type="entry name" value="RRM_YTH1"/>
    <property type="match status" value="1"/>
</dbReference>
<evidence type="ECO:0000256" key="1">
    <source>
        <dbReference type="PROSITE-ProRule" id="PRU00176"/>
    </source>
</evidence>
<evidence type="ECO:0000313" key="6">
    <source>
        <dbReference type="Proteomes" id="UP001498398"/>
    </source>
</evidence>
<dbReference type="PANTHER" id="PTHR12357">
    <property type="entry name" value="YTH YT521-B HOMOLOGY DOMAIN-CONTAINING"/>
    <property type="match status" value="1"/>
</dbReference>
<dbReference type="InterPro" id="IPR007275">
    <property type="entry name" value="YTH_domain"/>
</dbReference>
<gene>
    <name evidence="5" type="ORF">VKT23_016491</name>
</gene>
<feature type="compositionally biased region" description="Polar residues" evidence="2">
    <location>
        <begin position="198"/>
        <end position="216"/>
    </location>
</feature>
<dbReference type="Pfam" id="PF04146">
    <property type="entry name" value="YTH"/>
    <property type="match status" value="2"/>
</dbReference>
<feature type="domain" description="YTH" evidence="4">
    <location>
        <begin position="725"/>
        <end position="880"/>
    </location>
</feature>
<feature type="compositionally biased region" description="Polar residues" evidence="2">
    <location>
        <begin position="457"/>
        <end position="474"/>
    </location>
</feature>
<reference evidence="5 6" key="1">
    <citation type="submission" date="2024-01" db="EMBL/GenBank/DDBJ databases">
        <title>A draft genome for the cacao thread blight pathogen Marasmiellus scandens.</title>
        <authorList>
            <person name="Baruah I.K."/>
            <person name="Leung J."/>
            <person name="Bukari Y."/>
            <person name="Amoako-Attah I."/>
            <person name="Meinhardt L.W."/>
            <person name="Bailey B.A."/>
            <person name="Cohen S.P."/>
        </authorList>
    </citation>
    <scope>NUCLEOTIDE SEQUENCE [LARGE SCALE GENOMIC DNA]</scope>
    <source>
        <strain evidence="5 6">GH-19</strain>
    </source>
</reference>
<evidence type="ECO:0008006" key="7">
    <source>
        <dbReference type="Google" id="ProtNLM"/>
    </source>
</evidence>
<dbReference type="Gene3D" id="3.30.70.330">
    <property type="match status" value="1"/>
</dbReference>
<feature type="region of interest" description="Disordered" evidence="2">
    <location>
        <begin position="578"/>
        <end position="632"/>
    </location>
</feature>
<dbReference type="Gene3D" id="3.10.590.10">
    <property type="entry name" value="ph1033 like domains"/>
    <property type="match status" value="2"/>
</dbReference>
<dbReference type="CDD" id="cd00590">
    <property type="entry name" value="RRM_SF"/>
    <property type="match status" value="1"/>
</dbReference>
<feature type="compositionally biased region" description="Polar residues" evidence="2">
    <location>
        <begin position="674"/>
        <end position="699"/>
    </location>
</feature>
<dbReference type="PROSITE" id="PS50882">
    <property type="entry name" value="YTH"/>
    <property type="match status" value="2"/>
</dbReference>
<feature type="region of interest" description="Disordered" evidence="2">
    <location>
        <begin position="732"/>
        <end position="825"/>
    </location>
</feature>
<sequence length="939" mass="102147">MAGDGRRDPPMNRRQHNNNNQSRRPPQPASPPIHVVSPSPAGYHGPSPHYSQYGQRYMGPYTMSQQPTPMPPYAYHPFQGVPDGSMMPQNIHASYQFPPVYPYQRHSSDPIYPSSTSTPPISPQSGSQNTTPPYANPGQFQSLRYSPMSPQFAYPTQSYPASPVFPSQYPPPYPQHFTSSPDDGQGAWWYVPHPPSVPSRQYSGDSTYPTYQTINYSPVPHQEVEQSSYPSSSSQPQPQTQQQPIHSLSPPRPSNYPHTGIGPPTGSPSSPPPLSSPSLVPSPKPETSARQHAPEKPGVAVRRPYHPNPPAHRSEWVMWSGNVPSDATHDELWRFFNQSPPDADSNDPNATSTGVMSIFLISRSSCAFVNFESEAHLQAAINRFNGVPLRPHDPRCPRLVCRVRKKDDDLKAGVGGQRGVGMHTKWVRDLKGKKSKPSIAGGVESSDQSDLDDSSSAVTTPSISVLSESGASEDSSGRAMRRGSGERGTGSGSSYASTNSSLLTRHFPKRYFILKSLSQYDLDLSVQKGLWATQKHNEGILDQAFRTSKEVYLIFGVNKSGEFYGYAKMTGPVRQGEHRVSWASRTDSSASVTSSRSSRGGSLSPVTGRGSHNITEPIIEEESPVASPGRVLAQYGGLGGGVGSPPARNYFPAREHRLVEESPRPVSNLGDASPGQSILGVQSPRPSQSQGLSAHNVQSAPAELGHQHRQITMKTPTAKYSLDQNRPLITGKAQSIAGPGGTTSTSGSGPPHRDSALPPGFKLSEEAPLRARRRSDDSDHDGDRALKSVKEEEEPDSGKTNEDRDRDNDTVLPSDQADRPLATPEGWGESFRVEWICTERLPFYRTRHIRNPWNHDREVKVSRDGTELEPGVGQMLLDEWHKLAEEKEQGEGSTTTATTTTTPAAGSSTVVGPPSTRRAPPPPSSSSLTGNLAKGSRDR</sequence>
<feature type="compositionally biased region" description="Low complexity" evidence="2">
    <location>
        <begin position="891"/>
        <end position="918"/>
    </location>
</feature>
<feature type="compositionally biased region" description="Polar residues" evidence="2">
    <location>
        <begin position="129"/>
        <end position="144"/>
    </location>
</feature>
<evidence type="ECO:0000313" key="5">
    <source>
        <dbReference type="EMBL" id="KAK7441830.1"/>
    </source>
</evidence>
<dbReference type="InterPro" id="IPR057720">
    <property type="entry name" value="RRM_YTH1"/>
</dbReference>
<feature type="compositionally biased region" description="Low complexity" evidence="2">
    <location>
        <begin position="226"/>
        <end position="244"/>
    </location>
</feature>
<feature type="region of interest" description="Disordered" evidence="2">
    <location>
        <begin position="1"/>
        <end position="76"/>
    </location>
</feature>
<feature type="compositionally biased region" description="Low complexity" evidence="2">
    <location>
        <begin position="109"/>
        <end position="128"/>
    </location>
</feature>
<feature type="compositionally biased region" description="Pro residues" evidence="2">
    <location>
        <begin position="265"/>
        <end position="284"/>
    </location>
</feature>
<dbReference type="PANTHER" id="PTHR12357:SF3">
    <property type="entry name" value="YTH DOMAIN-CONTAINING PROTEIN 1"/>
    <property type="match status" value="1"/>
</dbReference>
<keyword evidence="1" id="KW-0694">RNA-binding</keyword>
<dbReference type="CDD" id="cd21134">
    <property type="entry name" value="YTH"/>
    <property type="match status" value="2"/>
</dbReference>
<feature type="region of interest" description="Disordered" evidence="2">
    <location>
        <begin position="660"/>
        <end position="704"/>
    </location>
</feature>
<feature type="region of interest" description="Disordered" evidence="2">
    <location>
        <begin position="412"/>
        <end position="499"/>
    </location>
</feature>
<keyword evidence="6" id="KW-1185">Reference proteome</keyword>
<dbReference type="SUPFAM" id="SSF54928">
    <property type="entry name" value="RNA-binding domain, RBD"/>
    <property type="match status" value="1"/>
</dbReference>
<dbReference type="InterPro" id="IPR035979">
    <property type="entry name" value="RBD_domain_sf"/>
</dbReference>
<proteinExistence type="predicted"/>